<dbReference type="InterPro" id="IPR002805">
    <property type="entry name" value="Nict_dMeBzImd_PRibTrfase_arc"/>
</dbReference>
<dbReference type="NCBIfam" id="TIGR00303">
    <property type="entry name" value="nicotinate mononucleotide-dependent phosphoribosyltransferase CobT"/>
    <property type="match status" value="1"/>
</dbReference>
<sequence>MRDIGVVDLYGCADNLINEIPNRFPQAIYFIANTKVSTISGISIAGENPEATLYTPALDVEYLVYGEPRSGPLPVTPEGIPTPAIITRVALNLLAIPFIIVDVGSYIDPRIPHIDIPGKIIGGRIDVEDALPIENARLLFNYSKTLGMMLGSSKTTIVVGESMPGGTTTAMAIMESLGYKAIGKVSSASPSNPHEIKKKVFADAVKRSAVDIPIDDVYKAVALFGDPLHISIAGFVSGAIEKGSVVLLAGGTQMCSVAAILKRLGLTARGKIAIATTKWIVEDFSSDIRGLVKDIAPEIPIIYTKLSFSNSRFNGLKAYENGYVKEGVGAGGTAVLSHLYGHVNIDVLSSEVEKEYSRIVDVAKGR</sequence>
<organism evidence="2 3">
    <name type="scientific">Zestosphaera tikiterensis</name>
    <dbReference type="NCBI Taxonomy" id="1973259"/>
    <lineage>
        <taxon>Archaea</taxon>
        <taxon>Thermoproteota</taxon>
        <taxon>Thermoprotei</taxon>
        <taxon>Desulfurococcales</taxon>
        <taxon>Desulfurococcaceae</taxon>
        <taxon>Zestosphaera</taxon>
    </lineage>
</organism>
<dbReference type="Proteomes" id="UP000244093">
    <property type="component" value="Unassembled WGS sequence"/>
</dbReference>
<dbReference type="AlphaFoldDB" id="A0A2R7Y8Z9"/>
<dbReference type="HAMAP" id="MF_01086">
    <property type="entry name" value="UPF0284"/>
    <property type="match status" value="1"/>
</dbReference>
<dbReference type="Gene3D" id="3.40.50.10210">
    <property type="match status" value="1"/>
</dbReference>
<comment type="similarity">
    <text evidence="1">Belongs to the UPF0284 family.</text>
</comment>
<dbReference type="CDD" id="cd02439">
    <property type="entry name" value="DMB-PRT_CobT"/>
    <property type="match status" value="1"/>
</dbReference>
<proteinExistence type="inferred from homology"/>
<name>A0A2R7Y8Z9_9CREN</name>
<dbReference type="InterPro" id="IPR003200">
    <property type="entry name" value="Nict_dMeBzImd_PRibTrfase"/>
</dbReference>
<evidence type="ECO:0000313" key="2">
    <source>
        <dbReference type="EMBL" id="PUA33993.1"/>
    </source>
</evidence>
<reference evidence="2 3" key="1">
    <citation type="journal article" date="2018" name="Syst. Appl. Microbiol.">
        <title>A new symbiotic nanoarchaeote (Candidatus Nanoclepta minutus) and its host (Zestosphaera tikiterensis gen. nov., sp. nov.) from a New Zealand hot spring.</title>
        <authorList>
            <person name="St John E."/>
            <person name="Liu Y."/>
            <person name="Podar M."/>
            <person name="Stott M.B."/>
            <person name="Meneghin J."/>
            <person name="Chen Z."/>
            <person name="Lagutin K."/>
            <person name="Mitchell K."/>
            <person name="Reysenbach A.L."/>
        </authorList>
    </citation>
    <scope>NUCLEOTIDE SEQUENCE [LARGE SCALE GENOMIC DNA]</scope>
    <source>
        <strain evidence="2">NZ3</strain>
    </source>
</reference>
<protein>
    <recommendedName>
        <fullName evidence="1">UPF0284 protein B7O98_00850</fullName>
    </recommendedName>
</protein>
<dbReference type="GO" id="GO:0008939">
    <property type="term" value="F:nicotinate-nucleotide-dimethylbenzimidazole phosphoribosyltransferase activity"/>
    <property type="evidence" value="ECO:0007669"/>
    <property type="project" value="InterPro"/>
</dbReference>
<comment type="caution">
    <text evidence="2">The sequence shown here is derived from an EMBL/GenBank/DDBJ whole genome shotgun (WGS) entry which is preliminary data.</text>
</comment>
<evidence type="ECO:0000313" key="3">
    <source>
        <dbReference type="Proteomes" id="UP000244093"/>
    </source>
</evidence>
<gene>
    <name evidence="2" type="ORF">B7O98_00850</name>
</gene>
<dbReference type="EMBL" id="NBVN01000001">
    <property type="protein sequence ID" value="PUA33993.1"/>
    <property type="molecule type" value="Genomic_DNA"/>
</dbReference>
<dbReference type="PANTHER" id="PTHR38811:SF1">
    <property type="entry name" value="UPF0284 PROTEIN SLL1500"/>
    <property type="match status" value="1"/>
</dbReference>
<dbReference type="PANTHER" id="PTHR38811">
    <property type="match status" value="1"/>
</dbReference>
<evidence type="ECO:0000256" key="1">
    <source>
        <dbReference type="HAMAP-Rule" id="MF_01086"/>
    </source>
</evidence>
<accession>A0A2R7Y8Z9</accession>
<dbReference type="InterPro" id="IPR036087">
    <property type="entry name" value="Nict_dMeBzImd_PRibTrfase_sf"/>
</dbReference>
<dbReference type="NCBIfam" id="NF003372">
    <property type="entry name" value="PRK04447.1-5"/>
    <property type="match status" value="1"/>
</dbReference>
<dbReference type="SUPFAM" id="SSF52733">
    <property type="entry name" value="Nicotinate mononucleotide:5,6-dimethylbenzimidazole phosphoribosyltransferase (CobT)"/>
    <property type="match status" value="1"/>
</dbReference>